<proteinExistence type="predicted"/>
<dbReference type="EMBL" id="CBFW010000438">
    <property type="protein sequence ID" value="CDC77522.1"/>
    <property type="molecule type" value="Genomic_DNA"/>
</dbReference>
<evidence type="ECO:0000313" key="2">
    <source>
        <dbReference type="Proteomes" id="UP000017938"/>
    </source>
</evidence>
<evidence type="ECO:0000313" key="1">
    <source>
        <dbReference type="EMBL" id="CDC77522.1"/>
    </source>
</evidence>
<gene>
    <name evidence="1" type="ORF">BN580_00467</name>
</gene>
<protein>
    <submittedName>
        <fullName evidence="1">Uncharacterized protein</fullName>
    </submittedName>
</protein>
<organism evidence="1 2">
    <name type="scientific">Candidatus Colimorpha enterica</name>
    <dbReference type="NCBI Taxonomy" id="3083063"/>
    <lineage>
        <taxon>Bacteria</taxon>
        <taxon>Pseudomonadati</taxon>
        <taxon>Bacteroidota</taxon>
        <taxon>Bacteroidia</taxon>
        <taxon>Bacteroidales</taxon>
        <taxon>Candidatus Colimorpha</taxon>
    </lineage>
</organism>
<dbReference type="AlphaFoldDB" id="R6V454"/>
<reference evidence="1" key="1">
    <citation type="submission" date="2012-11" db="EMBL/GenBank/DDBJ databases">
        <title>Dependencies among metagenomic species, viruses, plasmids and units of genetic variation.</title>
        <authorList>
            <person name="Nielsen H.B."/>
            <person name="Almeida M."/>
            <person name="Juncker A.S."/>
            <person name="Rasmussen S."/>
            <person name="Li J."/>
            <person name="Sunagawa S."/>
            <person name="Plichta D."/>
            <person name="Gautier L."/>
            <person name="Le Chatelier E."/>
            <person name="Peletier E."/>
            <person name="Bonde I."/>
            <person name="Nielsen T."/>
            <person name="Manichanh C."/>
            <person name="Arumugam M."/>
            <person name="Batto J."/>
            <person name="Santos M.B.Q.D."/>
            <person name="Blom N."/>
            <person name="Borruel N."/>
            <person name="Burgdorf K.S."/>
            <person name="Boumezbeur F."/>
            <person name="Casellas F."/>
            <person name="Dore J."/>
            <person name="Guarner F."/>
            <person name="Hansen T."/>
            <person name="Hildebrand F."/>
            <person name="Kaas R.S."/>
            <person name="Kennedy S."/>
            <person name="Kristiansen K."/>
            <person name="Kultima J.R."/>
            <person name="Leonard P."/>
            <person name="Levenez F."/>
            <person name="Lund O."/>
            <person name="Moumen B."/>
            <person name="Le Paslier D."/>
            <person name="Pons N."/>
            <person name="Pedersen O."/>
            <person name="Prifti E."/>
            <person name="Qin J."/>
            <person name="Raes J."/>
            <person name="Tap J."/>
            <person name="Tims S."/>
            <person name="Ussery D.W."/>
            <person name="Yamada T."/>
            <person name="MetaHit consortium"/>
            <person name="Renault P."/>
            <person name="Sicheritz-Ponten T."/>
            <person name="Bork P."/>
            <person name="Wang J."/>
            <person name="Brunak S."/>
            <person name="Ehrlich S.D."/>
        </authorList>
    </citation>
    <scope>NUCLEOTIDE SEQUENCE [LARGE SCALE GENOMIC DNA]</scope>
</reference>
<sequence length="127" mass="14120">MGGRGTFASGISVAYTYATIDTIEGIKVLGKIDPTKSGSLPEEAHSSNAYIQLDKEGVFRRMRFYNEGHLPVFEIDYHNEKGLSSHGEAVIHVHDYSAPGIENRLPARLPTAEEMKTYKKYFKGVVN</sequence>
<name>R6V454_9BACT</name>
<comment type="caution">
    <text evidence="1">The sequence shown here is derived from an EMBL/GenBank/DDBJ whole genome shotgun (WGS) entry which is preliminary data.</text>
</comment>
<dbReference type="Proteomes" id="UP000017938">
    <property type="component" value="Unassembled WGS sequence"/>
</dbReference>
<accession>R6V454</accession>
<dbReference type="STRING" id="1263015.BN580_00467"/>